<accession>A0ABQ2YRY9</accession>
<feature type="chain" id="PRO_5046103220" description="Allene oxide cyclase barrel-like domain-containing protein" evidence="1">
    <location>
        <begin position="30"/>
        <end position="173"/>
    </location>
</feature>
<sequence>MKRCSLTQGLTKTIVLAACFGATVSAAVAEPVKVEAVVMPKEEIRHDFGDGSGRFVQMVMREGEATGSGPLAETTVTEYGMHDVVPGMDGDASGYLVFTASGDDIAYVKWLLRAVFAPGPDGNPMLINNGLWEVIGGTGKFEGLEGAGKLHLEFPSKTDRNFVLEGEMVSAAE</sequence>
<organism evidence="2 3">
    <name type="scientific">Litchfieldella qijiaojingensis</name>
    <dbReference type="NCBI Taxonomy" id="980347"/>
    <lineage>
        <taxon>Bacteria</taxon>
        <taxon>Pseudomonadati</taxon>
        <taxon>Pseudomonadota</taxon>
        <taxon>Gammaproteobacteria</taxon>
        <taxon>Oceanospirillales</taxon>
        <taxon>Halomonadaceae</taxon>
        <taxon>Litchfieldella</taxon>
    </lineage>
</organism>
<feature type="signal peptide" evidence="1">
    <location>
        <begin position="1"/>
        <end position="29"/>
    </location>
</feature>
<dbReference type="EMBL" id="BMXS01000008">
    <property type="protein sequence ID" value="GGX92011.1"/>
    <property type="molecule type" value="Genomic_DNA"/>
</dbReference>
<name>A0ABQ2YRY9_9GAMM</name>
<protein>
    <recommendedName>
        <fullName evidence="4">Allene oxide cyclase barrel-like domain-containing protein</fullName>
    </recommendedName>
</protein>
<comment type="caution">
    <text evidence="2">The sequence shown here is derived from an EMBL/GenBank/DDBJ whole genome shotgun (WGS) entry which is preliminary data.</text>
</comment>
<reference evidence="3" key="1">
    <citation type="journal article" date="2019" name="Int. J. Syst. Evol. Microbiol.">
        <title>The Global Catalogue of Microorganisms (GCM) 10K type strain sequencing project: providing services to taxonomists for standard genome sequencing and annotation.</title>
        <authorList>
            <consortium name="The Broad Institute Genomics Platform"/>
            <consortium name="The Broad Institute Genome Sequencing Center for Infectious Disease"/>
            <person name="Wu L."/>
            <person name="Ma J."/>
        </authorList>
    </citation>
    <scope>NUCLEOTIDE SEQUENCE [LARGE SCALE GENOMIC DNA]</scope>
    <source>
        <strain evidence="3">KCTC 22228</strain>
    </source>
</reference>
<keyword evidence="3" id="KW-1185">Reference proteome</keyword>
<evidence type="ECO:0008006" key="4">
    <source>
        <dbReference type="Google" id="ProtNLM"/>
    </source>
</evidence>
<keyword evidence="1" id="KW-0732">Signal</keyword>
<evidence type="ECO:0000313" key="3">
    <source>
        <dbReference type="Proteomes" id="UP000653056"/>
    </source>
</evidence>
<evidence type="ECO:0000313" key="2">
    <source>
        <dbReference type="EMBL" id="GGX92011.1"/>
    </source>
</evidence>
<gene>
    <name evidence="2" type="ORF">GCM10007160_19450</name>
</gene>
<dbReference type="RefSeq" id="WP_229803442.1">
    <property type="nucleotide sequence ID" value="NZ_BMXS01000008.1"/>
</dbReference>
<proteinExistence type="predicted"/>
<dbReference type="Proteomes" id="UP000653056">
    <property type="component" value="Unassembled WGS sequence"/>
</dbReference>
<evidence type="ECO:0000256" key="1">
    <source>
        <dbReference type="SAM" id="SignalP"/>
    </source>
</evidence>